<evidence type="ECO:0000313" key="1">
    <source>
        <dbReference type="EMBL" id="MBK1866612.1"/>
    </source>
</evidence>
<dbReference type="EMBL" id="JAENHL010000006">
    <property type="protein sequence ID" value="MBK1866612.1"/>
    <property type="molecule type" value="Genomic_DNA"/>
</dbReference>
<protein>
    <submittedName>
        <fullName evidence="1">Phosphatidate cytidylyltransferase</fullName>
    </submittedName>
</protein>
<dbReference type="Proteomes" id="UP000616151">
    <property type="component" value="Unassembled WGS sequence"/>
</dbReference>
<name>A0ACC5R222_9HYPH</name>
<reference evidence="1" key="1">
    <citation type="submission" date="2021-01" db="EMBL/GenBank/DDBJ databases">
        <authorList>
            <person name="Sun Q."/>
        </authorList>
    </citation>
    <scope>NUCLEOTIDE SEQUENCE</scope>
    <source>
        <strain evidence="1">YIM B02566</strain>
    </source>
</reference>
<keyword evidence="2" id="KW-1185">Reference proteome</keyword>
<gene>
    <name evidence="1" type="ORF">JHL16_09630</name>
</gene>
<comment type="caution">
    <text evidence="1">The sequence shown here is derived from an EMBL/GenBank/DDBJ whole genome shotgun (WGS) entry which is preliminary data.</text>
</comment>
<keyword evidence="1" id="KW-0808">Transferase</keyword>
<sequence>MAETTGAPQGANWRDLGIRTLSSAILIPAVLVDVWLGDAWFHLLVALLGVMMAHEWTNIVHDRSSSQFALHAAAALCGAFLPLSHGWHMALGVIAVIWVLSLLLALAQHRRLSLWVVSGVAYIGLPAMAFVILRGENEAGMLAMMWLFAVVWAADICAYFAGRVIGGPKLAPRISPKKTWAGLWGAIAGAAAVGAAVAYGAGLADVILLGLLGGVLAVVEQMGDLFESALKRHYGVKDSGRLIPGHGGVLDRVDGLVAASLVLAAVVIVSGYIGAGNELFGR</sequence>
<evidence type="ECO:0000313" key="2">
    <source>
        <dbReference type="Proteomes" id="UP000616151"/>
    </source>
</evidence>
<proteinExistence type="predicted"/>
<accession>A0ACC5R222</accession>
<organism evidence="1 2">
    <name type="scientific">Taklimakanibacter albus</name>
    <dbReference type="NCBI Taxonomy" id="2800327"/>
    <lineage>
        <taxon>Bacteria</taxon>
        <taxon>Pseudomonadati</taxon>
        <taxon>Pseudomonadota</taxon>
        <taxon>Alphaproteobacteria</taxon>
        <taxon>Hyphomicrobiales</taxon>
        <taxon>Aestuariivirgaceae</taxon>
        <taxon>Taklimakanibacter</taxon>
    </lineage>
</organism>
<keyword evidence="1" id="KW-0548">Nucleotidyltransferase</keyword>